<evidence type="ECO:0000313" key="9">
    <source>
        <dbReference type="EMBL" id="RYB03446.1"/>
    </source>
</evidence>
<dbReference type="Gene3D" id="3.20.20.70">
    <property type="entry name" value="Aldolase class I"/>
    <property type="match status" value="1"/>
</dbReference>
<reference evidence="9 10" key="1">
    <citation type="submission" date="2018-09" db="EMBL/GenBank/DDBJ databases">
        <authorList>
            <person name="Grouzdev D.S."/>
            <person name="Krutkina M.S."/>
        </authorList>
    </citation>
    <scope>NUCLEOTIDE SEQUENCE [LARGE SCALE GENOMIC DNA]</scope>
    <source>
        <strain evidence="9 10">RmlP001</strain>
    </source>
</reference>
<evidence type="ECO:0000256" key="4">
    <source>
        <dbReference type="ARBA" id="ARBA00022975"/>
    </source>
</evidence>
<organism evidence="9 10">
    <name type="scientific">Lichenibacterium ramalinae</name>
    <dbReference type="NCBI Taxonomy" id="2316527"/>
    <lineage>
        <taxon>Bacteria</taxon>
        <taxon>Pseudomonadati</taxon>
        <taxon>Pseudomonadota</taxon>
        <taxon>Alphaproteobacteria</taxon>
        <taxon>Hyphomicrobiales</taxon>
        <taxon>Lichenihabitantaceae</taxon>
        <taxon>Lichenibacterium</taxon>
    </lineage>
</organism>
<evidence type="ECO:0000256" key="6">
    <source>
        <dbReference type="ARBA" id="ARBA00049157"/>
    </source>
</evidence>
<dbReference type="Proteomes" id="UP000289411">
    <property type="component" value="Unassembled WGS sequence"/>
</dbReference>
<dbReference type="AlphaFoldDB" id="A0A4Q2RB35"/>
<dbReference type="EMBL" id="QYBC01000014">
    <property type="protein sequence ID" value="RYB03446.1"/>
    <property type="molecule type" value="Genomic_DNA"/>
</dbReference>
<feature type="active site" description="Proton donor" evidence="7">
    <location>
        <position position="106"/>
    </location>
</feature>
<dbReference type="NCBIfam" id="TIGR02127">
    <property type="entry name" value="pyrF_sub2"/>
    <property type="match status" value="1"/>
</dbReference>
<dbReference type="CDD" id="cd04725">
    <property type="entry name" value="OMP_decarboxylase_like"/>
    <property type="match status" value="1"/>
</dbReference>
<dbReference type="HAMAP" id="MF_01215">
    <property type="entry name" value="OMPdecase_type2"/>
    <property type="match status" value="1"/>
</dbReference>
<dbReference type="SMART" id="SM00934">
    <property type="entry name" value="OMPdecase"/>
    <property type="match status" value="1"/>
</dbReference>
<dbReference type="EC" id="4.1.1.23" evidence="7"/>
<dbReference type="InterPro" id="IPR011995">
    <property type="entry name" value="OMPdecase_type-2"/>
</dbReference>
<dbReference type="OrthoDB" id="9808470at2"/>
<dbReference type="PANTHER" id="PTHR43375">
    <property type="entry name" value="OROTIDINE 5'-PHOSPHATE DECARBOXYLASE"/>
    <property type="match status" value="1"/>
</dbReference>
<evidence type="ECO:0000256" key="7">
    <source>
        <dbReference type="HAMAP-Rule" id="MF_01215"/>
    </source>
</evidence>
<dbReference type="GO" id="GO:0004590">
    <property type="term" value="F:orotidine-5'-phosphate decarboxylase activity"/>
    <property type="evidence" value="ECO:0007669"/>
    <property type="project" value="UniProtKB-UniRule"/>
</dbReference>
<keyword evidence="5 7" id="KW-0456">Lyase</keyword>
<evidence type="ECO:0000256" key="1">
    <source>
        <dbReference type="ARBA" id="ARBA00004861"/>
    </source>
</evidence>
<dbReference type="InterPro" id="IPR013785">
    <property type="entry name" value="Aldolase_TIM"/>
</dbReference>
<comment type="pathway">
    <text evidence="1 7">Pyrimidine metabolism; UMP biosynthesis via de novo pathway; UMP from orotate: step 2/2.</text>
</comment>
<feature type="domain" description="Orotidine 5'-phosphate decarboxylase" evidence="8">
    <location>
        <begin position="16"/>
        <end position="266"/>
    </location>
</feature>
<comment type="similarity">
    <text evidence="2 7">Belongs to the OMP decarboxylase family. Type 2 subfamily.</text>
</comment>
<dbReference type="InterPro" id="IPR011060">
    <property type="entry name" value="RibuloseP-bd_barrel"/>
</dbReference>
<dbReference type="PANTHER" id="PTHR43375:SF1">
    <property type="entry name" value="OROTIDINE 5'-PHOSPHATE DECARBOXYLASE"/>
    <property type="match status" value="1"/>
</dbReference>
<comment type="caution">
    <text evidence="9">The sequence shown here is derived from an EMBL/GenBank/DDBJ whole genome shotgun (WGS) entry which is preliminary data.</text>
</comment>
<dbReference type="UniPathway" id="UPA00070">
    <property type="reaction ID" value="UER00120"/>
</dbReference>
<evidence type="ECO:0000313" key="10">
    <source>
        <dbReference type="Proteomes" id="UP000289411"/>
    </source>
</evidence>
<keyword evidence="3 7" id="KW-0210">Decarboxylase</keyword>
<accession>A0A4Q2RB35</accession>
<dbReference type="GO" id="GO:0044205">
    <property type="term" value="P:'de novo' UMP biosynthetic process"/>
    <property type="evidence" value="ECO:0007669"/>
    <property type="project" value="UniProtKB-UniRule"/>
</dbReference>
<evidence type="ECO:0000256" key="3">
    <source>
        <dbReference type="ARBA" id="ARBA00022793"/>
    </source>
</evidence>
<proteinExistence type="inferred from homology"/>
<gene>
    <name evidence="7 9" type="primary">pyrF</name>
    <name evidence="9" type="ORF">D3272_16950</name>
</gene>
<keyword evidence="4 7" id="KW-0665">Pyrimidine biosynthesis</keyword>
<keyword evidence="10" id="KW-1185">Reference proteome</keyword>
<sequence>MSFRARLEARWDAGLFACIGLDPVWDRLPVAVTAPAGSHPSREARAAAIARFCCAIVDATAHVACAFKPNAAFFEAEGAPGFAALETVMRHIRTVAPDVPVVYDAKRGDIGSTNQGYADHAFEQLGADAVTVHPYLGEEALRPFLGRRDKGTIVLVRTSNPGGGEFQDLTVAGEPLYRVVARRVAQHWNRNGNCAVVVGATFHDEMAAVRAIVGDMPILIPGIGAQGGDLRRTVAAGRDARGRGMIVSASRSILYASEGDDFAVAARAEAERLTAEIQDCNR</sequence>
<dbReference type="RefSeq" id="WP_129220400.1">
    <property type="nucleotide sequence ID" value="NZ_QYBC01000014.1"/>
</dbReference>
<protein>
    <recommendedName>
        <fullName evidence="7">Orotidine 5'-phosphate decarboxylase</fullName>
        <ecNumber evidence="7">4.1.1.23</ecNumber>
    </recommendedName>
    <alternativeName>
        <fullName evidence="7">OMP decarboxylase</fullName>
        <shortName evidence="7">OMPDCase</shortName>
        <shortName evidence="7">OMPdecase</shortName>
    </alternativeName>
</protein>
<dbReference type="GO" id="GO:0006207">
    <property type="term" value="P:'de novo' pyrimidine nucleobase biosynthetic process"/>
    <property type="evidence" value="ECO:0007669"/>
    <property type="project" value="InterPro"/>
</dbReference>
<dbReference type="InterPro" id="IPR001754">
    <property type="entry name" value="OMPdeCOase_dom"/>
</dbReference>
<dbReference type="SUPFAM" id="SSF51366">
    <property type="entry name" value="Ribulose-phoshate binding barrel"/>
    <property type="match status" value="1"/>
</dbReference>
<reference evidence="9 10" key="2">
    <citation type="submission" date="2019-02" db="EMBL/GenBank/DDBJ databases">
        <title>'Lichenibacterium ramalinii' gen. nov. sp. nov., 'Lichenibacterium minor' gen. nov. sp. nov.</title>
        <authorList>
            <person name="Pankratov T."/>
        </authorList>
    </citation>
    <scope>NUCLEOTIDE SEQUENCE [LARGE SCALE GENOMIC DNA]</scope>
    <source>
        <strain evidence="9 10">RmlP001</strain>
    </source>
</reference>
<evidence type="ECO:0000256" key="5">
    <source>
        <dbReference type="ARBA" id="ARBA00023239"/>
    </source>
</evidence>
<name>A0A4Q2RB35_9HYPH</name>
<dbReference type="Pfam" id="PF00215">
    <property type="entry name" value="OMPdecase"/>
    <property type="match status" value="1"/>
</dbReference>
<evidence type="ECO:0000259" key="8">
    <source>
        <dbReference type="SMART" id="SM00934"/>
    </source>
</evidence>
<evidence type="ECO:0000256" key="2">
    <source>
        <dbReference type="ARBA" id="ARBA00008847"/>
    </source>
</evidence>
<comment type="catalytic activity">
    <reaction evidence="6 7">
        <text>orotidine 5'-phosphate + H(+) = UMP + CO2</text>
        <dbReference type="Rhea" id="RHEA:11596"/>
        <dbReference type="ChEBI" id="CHEBI:15378"/>
        <dbReference type="ChEBI" id="CHEBI:16526"/>
        <dbReference type="ChEBI" id="CHEBI:57538"/>
        <dbReference type="ChEBI" id="CHEBI:57865"/>
        <dbReference type="EC" id="4.1.1.23"/>
    </reaction>
</comment>